<dbReference type="Gene3D" id="4.10.240.10">
    <property type="entry name" value="Zn(2)-C6 fungal-type DNA-binding domain"/>
    <property type="match status" value="1"/>
</dbReference>
<accession>A0A0D2H8H3</accession>
<sequence length="866" mass="96812">MDWTRRPGLNPTTNPRRVPPDLRKRAAVSCDRCKKRRRKCVRLRSASTCELCKENAVSCITTIPRKRPAAIQTSLAKEDLSPRTFIMEQLIGRLFPGVAVKDPNELSNLADCLEESDVQIRFMRNKLSVTTNGSAVQCALASSTAALILQEQPSPGLENESDIFVKASTKLPPVRTTSLTSKQPGNSCERILQNSSGTLCYFGPSSSMVFVMQLREELISTAIQNLENLKPKQRRLRQEFAADDGCCTMEEPSTTDNLEARTQGQRGALQCYPEDSAEDSVSANLSTSAISERPQKFVDFLPPREEVEHLVELFFVHIHPNMTLFHRPLFQIALEGLWTSEVNSQDVGWLTCCCLVLAFGCKHFALTSSFQNTPRSRSICHLQQKLVDIALGNVAQLIQSATIQSVQALALLSLYLNTTRHRNASWIMMGCSIRMAISLGMHRSDNVLQQKSILSIAVERELRKRVWWSLYIFEQYNSALFGRPSAIDELESTTDLPTDSVLDEGYHRPPGLIKHDISLAHIVDKIRRSQADQRRCARFSGGGSGPSLADDQMALRLLHELDTWYHELPSFLRFDASNQGHIYPSHFRQLVTLQLRFQHARLLLTRPFYLRLMQNRSSSGQLAAGLENDLMVKFGDICVASALASWRLARNLWDGGQFNGDIWLDGVFLYQCGMVLSLACLDTRQRPSVAQVGEDRRVVYHAIESILSMLHDIPLDKPMSRMVQIADDFCNIVRSMESEYAASVSEDPTVQDPSSDEREPLRWSSSKNGKPARISQPQAGQSRTRWAAESPTSMDPLPPSWASAPPPLPTVGGEVSPADDRDQEFLTSPSAWNVEGTQLIDSMLDWDLSQIFGFDGGGSMNNPLLV</sequence>
<keyword evidence="5" id="KW-0539">Nucleus</keyword>
<evidence type="ECO:0000256" key="5">
    <source>
        <dbReference type="ARBA" id="ARBA00023242"/>
    </source>
</evidence>
<proteinExistence type="predicted"/>
<keyword evidence="2" id="KW-0805">Transcription regulation</keyword>
<dbReference type="OrthoDB" id="3364175at2759"/>
<dbReference type="GO" id="GO:0003677">
    <property type="term" value="F:DNA binding"/>
    <property type="evidence" value="ECO:0007669"/>
    <property type="project" value="UniProtKB-KW"/>
</dbReference>
<dbReference type="SMART" id="SM00066">
    <property type="entry name" value="GAL4"/>
    <property type="match status" value="1"/>
</dbReference>
<protein>
    <recommendedName>
        <fullName evidence="7">Zn(2)-C6 fungal-type domain-containing protein</fullName>
    </recommendedName>
</protein>
<dbReference type="GO" id="GO:0006351">
    <property type="term" value="P:DNA-templated transcription"/>
    <property type="evidence" value="ECO:0007669"/>
    <property type="project" value="InterPro"/>
</dbReference>
<evidence type="ECO:0000256" key="6">
    <source>
        <dbReference type="SAM" id="MobiDB-lite"/>
    </source>
</evidence>
<evidence type="ECO:0000256" key="4">
    <source>
        <dbReference type="ARBA" id="ARBA00023163"/>
    </source>
</evidence>
<organism evidence="8 9">
    <name type="scientific">Cladophialophora bantiana (strain ATCC 10958 / CBS 173.52 / CDC B-1940 / NIH 8579)</name>
    <name type="common">Xylohypha bantiana</name>
    <dbReference type="NCBI Taxonomy" id="1442370"/>
    <lineage>
        <taxon>Eukaryota</taxon>
        <taxon>Fungi</taxon>
        <taxon>Dikarya</taxon>
        <taxon>Ascomycota</taxon>
        <taxon>Pezizomycotina</taxon>
        <taxon>Eurotiomycetes</taxon>
        <taxon>Chaetothyriomycetidae</taxon>
        <taxon>Chaetothyriales</taxon>
        <taxon>Herpotrichiellaceae</taxon>
        <taxon>Cladophialophora</taxon>
    </lineage>
</organism>
<dbReference type="PANTHER" id="PTHR47424:SF6">
    <property type="entry name" value="PROLINE UTILIZATION TRANS-ACTIVATOR"/>
    <property type="match status" value="1"/>
</dbReference>
<dbReference type="GeneID" id="27702592"/>
<dbReference type="SUPFAM" id="SSF57701">
    <property type="entry name" value="Zn2/Cys6 DNA-binding domain"/>
    <property type="match status" value="1"/>
</dbReference>
<dbReference type="InterPro" id="IPR051127">
    <property type="entry name" value="Fungal_SecMet_Regulators"/>
</dbReference>
<reference evidence="8" key="1">
    <citation type="submission" date="2015-01" db="EMBL/GenBank/DDBJ databases">
        <title>The Genome Sequence of Cladophialophora bantiana CBS 173.52.</title>
        <authorList>
            <consortium name="The Broad Institute Genomics Platform"/>
            <person name="Cuomo C."/>
            <person name="de Hoog S."/>
            <person name="Gorbushina A."/>
            <person name="Stielow B."/>
            <person name="Teixiera M."/>
            <person name="Abouelleil A."/>
            <person name="Chapman S.B."/>
            <person name="Priest M."/>
            <person name="Young S.K."/>
            <person name="Wortman J."/>
            <person name="Nusbaum C."/>
            <person name="Birren B."/>
        </authorList>
    </citation>
    <scope>NUCLEOTIDE SEQUENCE [LARGE SCALE GENOMIC DNA]</scope>
    <source>
        <strain evidence="8">CBS 173.52</strain>
    </source>
</reference>
<feature type="region of interest" description="Disordered" evidence="6">
    <location>
        <begin position="742"/>
        <end position="823"/>
    </location>
</feature>
<dbReference type="CDD" id="cd00067">
    <property type="entry name" value="GAL4"/>
    <property type="match status" value="1"/>
</dbReference>
<dbReference type="InterPro" id="IPR007219">
    <property type="entry name" value="XnlR_reg_dom"/>
</dbReference>
<dbReference type="RefSeq" id="XP_016616177.1">
    <property type="nucleotide sequence ID" value="XM_016767385.1"/>
</dbReference>
<keyword evidence="1" id="KW-0479">Metal-binding</keyword>
<gene>
    <name evidence="8" type="ORF">Z519_09664</name>
</gene>
<dbReference type="GO" id="GO:0008270">
    <property type="term" value="F:zinc ion binding"/>
    <property type="evidence" value="ECO:0007669"/>
    <property type="project" value="InterPro"/>
</dbReference>
<dbReference type="AlphaFoldDB" id="A0A0D2H8H3"/>
<dbReference type="InterPro" id="IPR036864">
    <property type="entry name" value="Zn2-C6_fun-type_DNA-bd_sf"/>
</dbReference>
<dbReference type="PROSITE" id="PS00463">
    <property type="entry name" value="ZN2_CY6_FUNGAL_1"/>
    <property type="match status" value="1"/>
</dbReference>
<feature type="compositionally biased region" description="Polar residues" evidence="6">
    <location>
        <begin position="775"/>
        <end position="784"/>
    </location>
</feature>
<evidence type="ECO:0000256" key="2">
    <source>
        <dbReference type="ARBA" id="ARBA00023015"/>
    </source>
</evidence>
<evidence type="ECO:0000256" key="3">
    <source>
        <dbReference type="ARBA" id="ARBA00023125"/>
    </source>
</evidence>
<keyword evidence="3" id="KW-0238">DNA-binding</keyword>
<dbReference type="HOGENOM" id="CLU_359020_0_0_1"/>
<dbReference type="Proteomes" id="UP000053789">
    <property type="component" value="Unassembled WGS sequence"/>
</dbReference>
<dbReference type="InterPro" id="IPR001138">
    <property type="entry name" value="Zn2Cys6_DnaBD"/>
</dbReference>
<evidence type="ECO:0000256" key="1">
    <source>
        <dbReference type="ARBA" id="ARBA00022723"/>
    </source>
</evidence>
<evidence type="ECO:0000259" key="7">
    <source>
        <dbReference type="PROSITE" id="PS50048"/>
    </source>
</evidence>
<feature type="domain" description="Zn(2)-C6 fungal-type" evidence="7">
    <location>
        <begin position="29"/>
        <end position="61"/>
    </location>
</feature>
<dbReference type="VEuPathDB" id="FungiDB:Z519_09664"/>
<dbReference type="SMART" id="SM00906">
    <property type="entry name" value="Fungal_trans"/>
    <property type="match status" value="1"/>
</dbReference>
<feature type="region of interest" description="Disordered" evidence="6">
    <location>
        <begin position="1"/>
        <end position="20"/>
    </location>
</feature>
<dbReference type="GO" id="GO:0000981">
    <property type="term" value="F:DNA-binding transcription factor activity, RNA polymerase II-specific"/>
    <property type="evidence" value="ECO:0007669"/>
    <property type="project" value="InterPro"/>
</dbReference>
<dbReference type="PANTHER" id="PTHR47424">
    <property type="entry name" value="REGULATORY PROTEIN GAL4"/>
    <property type="match status" value="1"/>
</dbReference>
<keyword evidence="9" id="KW-1185">Reference proteome</keyword>
<dbReference type="Pfam" id="PF04082">
    <property type="entry name" value="Fungal_trans"/>
    <property type="match status" value="1"/>
</dbReference>
<feature type="compositionally biased region" description="Pro residues" evidence="6">
    <location>
        <begin position="796"/>
        <end position="809"/>
    </location>
</feature>
<dbReference type="EMBL" id="KN846995">
    <property type="protein sequence ID" value="KIW89508.1"/>
    <property type="molecule type" value="Genomic_DNA"/>
</dbReference>
<dbReference type="PROSITE" id="PS50048">
    <property type="entry name" value="ZN2_CY6_FUNGAL_2"/>
    <property type="match status" value="1"/>
</dbReference>
<keyword evidence="4" id="KW-0804">Transcription</keyword>
<evidence type="ECO:0000313" key="9">
    <source>
        <dbReference type="Proteomes" id="UP000053789"/>
    </source>
</evidence>
<name>A0A0D2H8H3_CLAB1</name>
<dbReference type="CDD" id="cd12148">
    <property type="entry name" value="fungal_TF_MHR"/>
    <property type="match status" value="1"/>
</dbReference>
<evidence type="ECO:0000313" key="8">
    <source>
        <dbReference type="EMBL" id="KIW89508.1"/>
    </source>
</evidence>